<dbReference type="RefSeq" id="WP_209241729.1">
    <property type="nucleotide sequence ID" value="NZ_JADKMA010000138.1"/>
</dbReference>
<gene>
    <name evidence="2" type="ORF">ITI46_23670</name>
</gene>
<dbReference type="EMBL" id="JADKMA010000138">
    <property type="protein sequence ID" value="MBO8194629.1"/>
    <property type="molecule type" value="Genomic_DNA"/>
</dbReference>
<protein>
    <submittedName>
        <fullName evidence="2">Class I SAM-dependent methyltransferase</fullName>
    </submittedName>
</protein>
<evidence type="ECO:0000313" key="2">
    <source>
        <dbReference type="EMBL" id="MBO8194629.1"/>
    </source>
</evidence>
<dbReference type="GO" id="GO:0032259">
    <property type="term" value="P:methylation"/>
    <property type="evidence" value="ECO:0007669"/>
    <property type="project" value="UniProtKB-KW"/>
</dbReference>
<keyword evidence="1" id="KW-1133">Transmembrane helix</keyword>
<sequence>MRGRAKQIAARRPVYAQELARGLETFFTPMRTRCPWCGSRHLSVRLRTRDHLQGKPGTFVLGECLDCGHVFQNPRLSEDGLRFYYRDCYEGLGEATMARLGSSPLALRLYRSRARAVAPSIRPSLWLDVGTGHGHFCAEAGRIHPGTVFHGLDLGEGVELALSNGRVAQAHRGSFPELAAQLAGQYDVVSMFHYLEHTTAPRAELRAAHAALRPGGHLVIEVPDPQSSAARLLGKWWGPWLQPQHLHLIPLGNLCKALTREGFTVVSTDRREPHVPTDLTSAAANVLSAVLPSGDVPWLMRRPGRLSRVGRALGLAAAVPVLLVLFGLDTLLAPLARRTSLSNTYRVVARRD</sequence>
<dbReference type="GO" id="GO:0008168">
    <property type="term" value="F:methyltransferase activity"/>
    <property type="evidence" value="ECO:0007669"/>
    <property type="project" value="UniProtKB-KW"/>
</dbReference>
<evidence type="ECO:0000256" key="1">
    <source>
        <dbReference type="SAM" id="Phobius"/>
    </source>
</evidence>
<proteinExistence type="predicted"/>
<evidence type="ECO:0000313" key="3">
    <source>
        <dbReference type="Proteomes" id="UP001519064"/>
    </source>
</evidence>
<dbReference type="CDD" id="cd02440">
    <property type="entry name" value="AdoMet_MTases"/>
    <property type="match status" value="1"/>
</dbReference>
<dbReference type="InterPro" id="IPR029063">
    <property type="entry name" value="SAM-dependent_MTases_sf"/>
</dbReference>
<keyword evidence="1" id="KW-0812">Transmembrane</keyword>
<keyword evidence="3" id="KW-1185">Reference proteome</keyword>
<name>A0ABS3XGY3_9ACTN</name>
<comment type="caution">
    <text evidence="2">The sequence shown here is derived from an EMBL/GenBank/DDBJ whole genome shotgun (WGS) entry which is preliminary data.</text>
</comment>
<organism evidence="2 3">
    <name type="scientific">Streptomyces oryzae</name>
    <dbReference type="NCBI Taxonomy" id="1434886"/>
    <lineage>
        <taxon>Bacteria</taxon>
        <taxon>Bacillati</taxon>
        <taxon>Actinomycetota</taxon>
        <taxon>Actinomycetes</taxon>
        <taxon>Kitasatosporales</taxon>
        <taxon>Streptomycetaceae</taxon>
        <taxon>Streptomyces</taxon>
    </lineage>
</organism>
<feature type="transmembrane region" description="Helical" evidence="1">
    <location>
        <begin position="309"/>
        <end position="328"/>
    </location>
</feature>
<keyword evidence="2" id="KW-0808">Transferase</keyword>
<keyword evidence="1" id="KW-0472">Membrane</keyword>
<keyword evidence="2" id="KW-0489">Methyltransferase</keyword>
<dbReference type="Gene3D" id="3.40.50.150">
    <property type="entry name" value="Vaccinia Virus protein VP39"/>
    <property type="match status" value="1"/>
</dbReference>
<dbReference type="SUPFAM" id="SSF53335">
    <property type="entry name" value="S-adenosyl-L-methionine-dependent methyltransferases"/>
    <property type="match status" value="1"/>
</dbReference>
<accession>A0ABS3XGY3</accession>
<dbReference type="Proteomes" id="UP001519064">
    <property type="component" value="Unassembled WGS sequence"/>
</dbReference>
<reference evidence="2 3" key="1">
    <citation type="submission" date="2020-11" db="EMBL/GenBank/DDBJ databases">
        <title>Streptomyces spirodelae sp. nov., isolated from duckweed.</title>
        <authorList>
            <person name="Saimee Y."/>
            <person name="Duangmal K."/>
        </authorList>
    </citation>
    <scope>NUCLEOTIDE SEQUENCE [LARGE SCALE GENOMIC DNA]</scope>
    <source>
        <strain evidence="2 3">S16-07</strain>
    </source>
</reference>
<dbReference type="Pfam" id="PF13489">
    <property type="entry name" value="Methyltransf_23"/>
    <property type="match status" value="1"/>
</dbReference>